<dbReference type="SUPFAM" id="SSF53448">
    <property type="entry name" value="Nucleotide-diphospho-sugar transferases"/>
    <property type="match status" value="1"/>
</dbReference>
<feature type="transmembrane region" description="Helical" evidence="1">
    <location>
        <begin position="41"/>
        <end position="59"/>
    </location>
</feature>
<name>A0A0G4GPC8_9ALVE</name>
<dbReference type="Gene3D" id="3.90.550.10">
    <property type="entry name" value="Spore Coat Polysaccharide Biosynthesis Protein SpsA, Chain A"/>
    <property type="match status" value="1"/>
</dbReference>
<dbReference type="EMBL" id="CDMZ01001413">
    <property type="protein sequence ID" value="CEM32176.1"/>
    <property type="molecule type" value="Genomic_DNA"/>
</dbReference>
<dbReference type="InterPro" id="IPR050587">
    <property type="entry name" value="GNT1/Glycosyltrans_8"/>
</dbReference>
<dbReference type="AlphaFoldDB" id="A0A0G4GPC8"/>
<accession>A0A0G4GPC8</accession>
<dbReference type="VEuPathDB" id="CryptoDB:Cvel_5009"/>
<evidence type="ECO:0000313" key="2">
    <source>
        <dbReference type="EMBL" id="CEM32176.1"/>
    </source>
</evidence>
<keyword evidence="1" id="KW-1133">Transmembrane helix</keyword>
<proteinExistence type="predicted"/>
<protein>
    <submittedName>
        <fullName evidence="2">Uncharacterized protein</fullName>
    </submittedName>
</protein>
<reference evidence="2" key="1">
    <citation type="submission" date="2014-11" db="EMBL/GenBank/DDBJ databases">
        <authorList>
            <person name="Otto D Thomas"/>
            <person name="Naeem Raeece"/>
        </authorList>
    </citation>
    <scope>NUCLEOTIDE SEQUENCE</scope>
</reference>
<dbReference type="PANTHER" id="PTHR11183">
    <property type="entry name" value="GLYCOGENIN SUBFAMILY MEMBER"/>
    <property type="match status" value="1"/>
</dbReference>
<keyword evidence="1" id="KW-0472">Membrane</keyword>
<keyword evidence="1" id="KW-0812">Transmembrane</keyword>
<dbReference type="InterPro" id="IPR029044">
    <property type="entry name" value="Nucleotide-diphossugar_trans"/>
</dbReference>
<sequence length="662" mass="75362">MAVRRLTGISLKIIRRINLTARQGRSFLGSIFVSLVKRRSLSILVVFFSVVSVFCLFALPRLRRKASVPFTLLEEPPTPPVEVVAVTSFFDFGFSPDELRIQKQRLAELLVSVHRSVRVVVYTTEEYVDLMNSFGRDLDLRVGGVWEWGSLSEHREAFVQMETESAREREGGARVTAEAHAARALKHDRLPSECRDGYNGWDEKYCFWIDLDVFSESALGSDFLGPEAVQEVFRPLWSGEDSTRVLMVLEDSFPSDERVMRWHVGLGPIKAPIVSGKFLGAMGNSALGWWGGKWWALFEQYMERGLVAPSVDHFVNAMAMDTLNHIFLLDSPSHTSSHEESHQWEAQVCFVEPLSAVYQFLRDPEMRPDGCDLTHAAHRMIEYLGCREETLPGEKGDVAFTSLMTTGDPGYIEGLIALGNSIRLGIPAPTPPMVLLTLIDPSDILRVDELRGVGWTLCKVPRYPPPFENKVARGFRDQFSKLPLWSLTKYKRVVYMDADTLLLRPPWALMKATGKFAAVPDWAFTVPKPGTQDYFNMGVFSIPPSEQEFMKLNALRMTFHDYDLRMCEQAMISKLYTDKESGWEVIDFRCNGNTAMFVFDYEEWQKRWPTLEVIHFTMEKPFASSSAGRMPAVGHKADLLRLWDSFRYGERPSWLDSSPQVE</sequence>
<gene>
    <name evidence="2" type="ORF">Cvel_5009</name>
</gene>
<organism evidence="2">
    <name type="scientific">Chromera velia CCMP2878</name>
    <dbReference type="NCBI Taxonomy" id="1169474"/>
    <lineage>
        <taxon>Eukaryota</taxon>
        <taxon>Sar</taxon>
        <taxon>Alveolata</taxon>
        <taxon>Colpodellida</taxon>
        <taxon>Chromeraceae</taxon>
        <taxon>Chromera</taxon>
    </lineage>
</organism>
<evidence type="ECO:0000256" key="1">
    <source>
        <dbReference type="SAM" id="Phobius"/>
    </source>
</evidence>